<dbReference type="PANTHER" id="PTHR24092">
    <property type="entry name" value="PROBABLE PHOSPHOLIPID-TRANSPORTING ATPASE"/>
    <property type="match status" value="1"/>
</dbReference>
<evidence type="ECO:0000256" key="4">
    <source>
        <dbReference type="ARBA" id="ARBA00023136"/>
    </source>
</evidence>
<dbReference type="Gene3D" id="3.40.50.1000">
    <property type="entry name" value="HAD superfamily/HAD-like"/>
    <property type="match status" value="1"/>
</dbReference>
<dbReference type="EMBL" id="CATQJL010000112">
    <property type="protein sequence ID" value="CAJ0596217.1"/>
    <property type="molecule type" value="Genomic_DNA"/>
</dbReference>
<dbReference type="Proteomes" id="UP001176961">
    <property type="component" value="Unassembled WGS sequence"/>
</dbReference>
<name>A0AA36GQA1_CYLNA</name>
<dbReference type="InterPro" id="IPR023299">
    <property type="entry name" value="ATPase_P-typ_cyto_dom_N"/>
</dbReference>
<gene>
    <name evidence="5" type="ORF">CYNAS_LOCUS8200</name>
</gene>
<dbReference type="InterPro" id="IPR018303">
    <property type="entry name" value="ATPase_P-typ_P_site"/>
</dbReference>
<dbReference type="PROSITE" id="PS00154">
    <property type="entry name" value="ATPASE_E1_E2"/>
    <property type="match status" value="1"/>
</dbReference>
<reference evidence="5" key="1">
    <citation type="submission" date="2023-07" db="EMBL/GenBank/DDBJ databases">
        <authorList>
            <consortium name="CYATHOMIX"/>
        </authorList>
    </citation>
    <scope>NUCLEOTIDE SEQUENCE</scope>
    <source>
        <strain evidence="5">N/A</strain>
    </source>
</reference>
<evidence type="ECO:0000256" key="3">
    <source>
        <dbReference type="ARBA" id="ARBA00022989"/>
    </source>
</evidence>
<keyword evidence="6" id="KW-1185">Reference proteome</keyword>
<dbReference type="InterPro" id="IPR023214">
    <property type="entry name" value="HAD_sf"/>
</dbReference>
<proteinExistence type="predicted"/>
<dbReference type="GO" id="GO:0045332">
    <property type="term" value="P:phospholipid translocation"/>
    <property type="evidence" value="ECO:0007669"/>
    <property type="project" value="TreeGrafter"/>
</dbReference>
<dbReference type="AlphaFoldDB" id="A0AA36GQA1"/>
<dbReference type="PANTHER" id="PTHR24092:SF150">
    <property type="entry name" value="PHOSPHOLIPID-TRANSPORTING ATPASE"/>
    <property type="match status" value="1"/>
</dbReference>
<dbReference type="GO" id="GO:0005802">
    <property type="term" value="C:trans-Golgi network"/>
    <property type="evidence" value="ECO:0007669"/>
    <property type="project" value="TreeGrafter"/>
</dbReference>
<evidence type="ECO:0000256" key="2">
    <source>
        <dbReference type="ARBA" id="ARBA00022692"/>
    </source>
</evidence>
<evidence type="ECO:0000256" key="1">
    <source>
        <dbReference type="ARBA" id="ARBA00004370"/>
    </source>
</evidence>
<evidence type="ECO:0000313" key="5">
    <source>
        <dbReference type="EMBL" id="CAJ0596217.1"/>
    </source>
</evidence>
<keyword evidence="4" id="KW-0472">Membrane</keyword>
<comment type="subcellular location">
    <subcellularLocation>
        <location evidence="1">Membrane</location>
    </subcellularLocation>
</comment>
<dbReference type="GO" id="GO:0000166">
    <property type="term" value="F:nucleotide binding"/>
    <property type="evidence" value="ECO:0007669"/>
    <property type="project" value="InterPro"/>
</dbReference>
<keyword evidence="3" id="KW-1133">Transmembrane helix</keyword>
<comment type="caution">
    <text evidence="5">The sequence shown here is derived from an EMBL/GenBank/DDBJ whole genome shotgun (WGS) entry which is preliminary data.</text>
</comment>
<dbReference type="GO" id="GO:0005886">
    <property type="term" value="C:plasma membrane"/>
    <property type="evidence" value="ECO:0007669"/>
    <property type="project" value="TreeGrafter"/>
</dbReference>
<organism evidence="5 6">
    <name type="scientific">Cylicocyclus nassatus</name>
    <name type="common">Nematode worm</name>
    <dbReference type="NCBI Taxonomy" id="53992"/>
    <lineage>
        <taxon>Eukaryota</taxon>
        <taxon>Metazoa</taxon>
        <taxon>Ecdysozoa</taxon>
        <taxon>Nematoda</taxon>
        <taxon>Chromadorea</taxon>
        <taxon>Rhabditida</taxon>
        <taxon>Rhabditina</taxon>
        <taxon>Rhabditomorpha</taxon>
        <taxon>Strongyloidea</taxon>
        <taxon>Strongylidae</taxon>
        <taxon>Cylicocyclus</taxon>
    </lineage>
</organism>
<protein>
    <submittedName>
        <fullName evidence="5">Uncharacterized protein</fullName>
    </submittedName>
</protein>
<dbReference type="Gene3D" id="3.40.1110.10">
    <property type="entry name" value="Calcium-transporting ATPase, cytoplasmic domain N"/>
    <property type="match status" value="1"/>
</dbReference>
<accession>A0AA36GQA1</accession>
<dbReference type="GO" id="GO:0140326">
    <property type="term" value="F:ATPase-coupled intramembrane lipid transporter activity"/>
    <property type="evidence" value="ECO:0007669"/>
    <property type="project" value="TreeGrafter"/>
</dbReference>
<keyword evidence="2" id="KW-0812">Transmembrane</keyword>
<evidence type="ECO:0000313" key="6">
    <source>
        <dbReference type="Proteomes" id="UP001176961"/>
    </source>
</evidence>
<sequence>MLDDTGKGPDVKMFSLNSELGNVKYVMSDKTGTLTQNCMRFRMCSVGGVKYANRKMRRDRIFSPKKLISHMNSNEMKNAAQIREFLTACAICHTASTDKNSNDSERPYYHATSPADQHLSTRHRATTFPAISSYSLLRCNRRLAVLKSDVDQAFADEHALLDMAADAGFVFKKRPPGKCVLSIVSGISKQ</sequence>